<dbReference type="Gene3D" id="3.10.100.10">
    <property type="entry name" value="Mannose-Binding Protein A, subunit A"/>
    <property type="match status" value="1"/>
</dbReference>
<dbReference type="OrthoDB" id="6118498at2759"/>
<name>A0A8S3Q9M9_MYTED</name>
<dbReference type="AlphaFoldDB" id="A0A8S3Q9M9"/>
<dbReference type="SUPFAM" id="SSF56436">
    <property type="entry name" value="C-type lectin-like"/>
    <property type="match status" value="1"/>
</dbReference>
<dbReference type="SMART" id="SM00034">
    <property type="entry name" value="CLECT"/>
    <property type="match status" value="1"/>
</dbReference>
<dbReference type="InterPro" id="IPR016186">
    <property type="entry name" value="C-type_lectin-like/link_sf"/>
</dbReference>
<organism evidence="2 3">
    <name type="scientific">Mytilus edulis</name>
    <name type="common">Blue mussel</name>
    <dbReference type="NCBI Taxonomy" id="6550"/>
    <lineage>
        <taxon>Eukaryota</taxon>
        <taxon>Metazoa</taxon>
        <taxon>Spiralia</taxon>
        <taxon>Lophotrochozoa</taxon>
        <taxon>Mollusca</taxon>
        <taxon>Bivalvia</taxon>
        <taxon>Autobranchia</taxon>
        <taxon>Pteriomorphia</taxon>
        <taxon>Mytilida</taxon>
        <taxon>Mytiloidea</taxon>
        <taxon>Mytilidae</taxon>
        <taxon>Mytilinae</taxon>
        <taxon>Mytilus</taxon>
    </lineage>
</organism>
<evidence type="ECO:0000259" key="1">
    <source>
        <dbReference type="PROSITE" id="PS50041"/>
    </source>
</evidence>
<accession>A0A8S3Q9M9</accession>
<reference evidence="2" key="1">
    <citation type="submission" date="2021-03" db="EMBL/GenBank/DDBJ databases">
        <authorList>
            <person name="Bekaert M."/>
        </authorList>
    </citation>
    <scope>NUCLEOTIDE SEQUENCE</scope>
</reference>
<dbReference type="PANTHER" id="PTHR22803">
    <property type="entry name" value="MANNOSE, PHOSPHOLIPASE, LECTIN RECEPTOR RELATED"/>
    <property type="match status" value="1"/>
</dbReference>
<keyword evidence="3" id="KW-1185">Reference proteome</keyword>
<dbReference type="Pfam" id="PF00059">
    <property type="entry name" value="Lectin_C"/>
    <property type="match status" value="1"/>
</dbReference>
<dbReference type="InterPro" id="IPR001304">
    <property type="entry name" value="C-type_lectin-like"/>
</dbReference>
<gene>
    <name evidence="2" type="ORF">MEDL_5978</name>
</gene>
<dbReference type="InterPro" id="IPR050111">
    <property type="entry name" value="C-type_lectin/snaclec_domain"/>
</dbReference>
<dbReference type="Proteomes" id="UP000683360">
    <property type="component" value="Unassembled WGS sequence"/>
</dbReference>
<evidence type="ECO:0000313" key="3">
    <source>
        <dbReference type="Proteomes" id="UP000683360"/>
    </source>
</evidence>
<dbReference type="InterPro" id="IPR016187">
    <property type="entry name" value="CTDL_fold"/>
</dbReference>
<proteinExistence type="predicted"/>
<sequence length="243" mass="28687">MKDNHHVFSKWQVGYQRPTVIKSGIRQKVWFQFTFRPIHDAYFTISKEIQQTDEKTFSRVGIVLVTAVSKCPKDWAEFNNECLFFSYDRRNWLDSQKSCRAQNAYLATDDSADKHSFIRQIVSVLDGERIKAFYIGASDQAFEGQWRWLETGVPLKGYTQWGPGKPEPNATLANNQNCMMYYWVDDDLYWTDHDCNDRNVHFICEKQELIKILVFDLQSFRLPKFNTDYWKKIKLSSVNTTTN</sequence>
<protein>
    <recommendedName>
        <fullName evidence="1">C-type lectin domain-containing protein</fullName>
    </recommendedName>
</protein>
<evidence type="ECO:0000313" key="2">
    <source>
        <dbReference type="EMBL" id="CAG2190701.1"/>
    </source>
</evidence>
<dbReference type="CDD" id="cd00037">
    <property type="entry name" value="CLECT"/>
    <property type="match status" value="1"/>
</dbReference>
<comment type="caution">
    <text evidence="2">The sequence shown here is derived from an EMBL/GenBank/DDBJ whole genome shotgun (WGS) entry which is preliminary data.</text>
</comment>
<dbReference type="EMBL" id="CAJPWZ010000339">
    <property type="protein sequence ID" value="CAG2190701.1"/>
    <property type="molecule type" value="Genomic_DNA"/>
</dbReference>
<feature type="domain" description="C-type lectin" evidence="1">
    <location>
        <begin position="78"/>
        <end position="198"/>
    </location>
</feature>
<dbReference type="PROSITE" id="PS50041">
    <property type="entry name" value="C_TYPE_LECTIN_2"/>
    <property type="match status" value="1"/>
</dbReference>